<dbReference type="AlphaFoldDB" id="A0AAV5SGU2"/>
<dbReference type="EMBL" id="BTSX01000001">
    <property type="protein sequence ID" value="GMS79903.1"/>
    <property type="molecule type" value="Genomic_DNA"/>
</dbReference>
<feature type="transmembrane region" description="Helical" evidence="5">
    <location>
        <begin position="36"/>
        <end position="60"/>
    </location>
</feature>
<feature type="transmembrane region" description="Helical" evidence="5">
    <location>
        <begin position="193"/>
        <end position="211"/>
    </location>
</feature>
<dbReference type="SMART" id="SM01381">
    <property type="entry name" value="7TM_GPCR_Srsx"/>
    <property type="match status" value="1"/>
</dbReference>
<evidence type="ECO:0008006" key="8">
    <source>
        <dbReference type="Google" id="ProtNLM"/>
    </source>
</evidence>
<proteinExistence type="predicted"/>
<evidence type="ECO:0000256" key="1">
    <source>
        <dbReference type="ARBA" id="ARBA00004370"/>
    </source>
</evidence>
<name>A0AAV5SGU2_9BILA</name>
<evidence type="ECO:0000256" key="5">
    <source>
        <dbReference type="SAM" id="Phobius"/>
    </source>
</evidence>
<sequence>CFLASHHCVCLAFETLSGIRMRLGPSMTRTQCYSSIFIYTYCINHQCCLVLVLVCDIAFCMLRPLKYHTISVFPYVNLAQIPCIIFSLSFLIIGFTTMNEETVLACNPPLAYSFPVMDAWNICYLAVNAATVVIYSSALVYTACCETDRHFGKCKENIDKKEQKMPCGGISRLSSSKVSPQSLAAQQRIVKSLSALLIIFCFSWFLGAVAVRGPMIFKMDPKFIAFVQTYAVIPAILSYAQTYYIYFIVSRDYRDAFRKIGIFGLWLTRTNQKSVATGLSSVHRLHSNTNT</sequence>
<dbReference type="InterPro" id="IPR047130">
    <property type="entry name" value="7TM_GPCR_Srsx_nematod"/>
</dbReference>
<dbReference type="GO" id="GO:0016020">
    <property type="term" value="C:membrane"/>
    <property type="evidence" value="ECO:0007669"/>
    <property type="project" value="UniProtKB-SubCell"/>
</dbReference>
<keyword evidence="7" id="KW-1185">Reference proteome</keyword>
<evidence type="ECO:0000256" key="2">
    <source>
        <dbReference type="ARBA" id="ARBA00022692"/>
    </source>
</evidence>
<feature type="transmembrane region" description="Helical" evidence="5">
    <location>
        <begin position="72"/>
        <end position="95"/>
    </location>
</feature>
<feature type="transmembrane region" description="Helical" evidence="5">
    <location>
        <begin position="223"/>
        <end position="249"/>
    </location>
</feature>
<feature type="transmembrane region" description="Helical" evidence="5">
    <location>
        <begin position="119"/>
        <end position="143"/>
    </location>
</feature>
<gene>
    <name evidence="6" type="ORF">PENTCL1PPCAC_2078</name>
</gene>
<dbReference type="PANTHER" id="PTHR23360">
    <property type="entry name" value="G-PROTEIN COUPLED RECEPTORS FAMILY 1 PROFILE DOMAIN-CONTAINING PROTEIN-RELATED"/>
    <property type="match status" value="1"/>
</dbReference>
<organism evidence="6 7">
    <name type="scientific">Pristionchus entomophagus</name>
    <dbReference type="NCBI Taxonomy" id="358040"/>
    <lineage>
        <taxon>Eukaryota</taxon>
        <taxon>Metazoa</taxon>
        <taxon>Ecdysozoa</taxon>
        <taxon>Nematoda</taxon>
        <taxon>Chromadorea</taxon>
        <taxon>Rhabditida</taxon>
        <taxon>Rhabditina</taxon>
        <taxon>Diplogasteromorpha</taxon>
        <taxon>Diplogasteroidea</taxon>
        <taxon>Neodiplogasteridae</taxon>
        <taxon>Pristionchus</taxon>
    </lineage>
</organism>
<dbReference type="PANTHER" id="PTHR23360:SF37">
    <property type="entry name" value="G-PROTEIN COUPLED RECEPTORS FAMILY 1 PROFILE DOMAIN-CONTAINING PROTEIN"/>
    <property type="match status" value="1"/>
</dbReference>
<keyword evidence="4 5" id="KW-0472">Membrane</keyword>
<dbReference type="Proteomes" id="UP001432027">
    <property type="component" value="Unassembled WGS sequence"/>
</dbReference>
<feature type="non-terminal residue" evidence="6">
    <location>
        <position position="291"/>
    </location>
</feature>
<comment type="caution">
    <text evidence="6">The sequence shown here is derived from an EMBL/GenBank/DDBJ whole genome shotgun (WGS) entry which is preliminary data.</text>
</comment>
<comment type="subcellular location">
    <subcellularLocation>
        <location evidence="1">Membrane</location>
    </subcellularLocation>
</comment>
<dbReference type="InterPro" id="IPR000276">
    <property type="entry name" value="GPCR_Rhodpsn"/>
</dbReference>
<evidence type="ECO:0000256" key="4">
    <source>
        <dbReference type="ARBA" id="ARBA00023136"/>
    </source>
</evidence>
<feature type="non-terminal residue" evidence="6">
    <location>
        <position position="1"/>
    </location>
</feature>
<accession>A0AAV5SGU2</accession>
<reference evidence="6" key="1">
    <citation type="submission" date="2023-10" db="EMBL/GenBank/DDBJ databases">
        <title>Genome assembly of Pristionchus species.</title>
        <authorList>
            <person name="Yoshida K."/>
            <person name="Sommer R.J."/>
        </authorList>
    </citation>
    <scope>NUCLEOTIDE SEQUENCE</scope>
    <source>
        <strain evidence="6">RS0144</strain>
    </source>
</reference>
<dbReference type="Gene3D" id="1.20.1070.10">
    <property type="entry name" value="Rhodopsin 7-helix transmembrane proteins"/>
    <property type="match status" value="1"/>
</dbReference>
<dbReference type="InterPro" id="IPR019424">
    <property type="entry name" value="7TM_GPCR_Srsx"/>
</dbReference>
<evidence type="ECO:0000313" key="7">
    <source>
        <dbReference type="Proteomes" id="UP001432027"/>
    </source>
</evidence>
<evidence type="ECO:0000313" key="6">
    <source>
        <dbReference type="EMBL" id="GMS79903.1"/>
    </source>
</evidence>
<dbReference type="SUPFAM" id="SSF81321">
    <property type="entry name" value="Family A G protein-coupled receptor-like"/>
    <property type="match status" value="1"/>
</dbReference>
<keyword evidence="2 5" id="KW-0812">Transmembrane</keyword>
<evidence type="ECO:0000256" key="3">
    <source>
        <dbReference type="ARBA" id="ARBA00022989"/>
    </source>
</evidence>
<protein>
    <recommendedName>
        <fullName evidence="8">G protein-coupled receptor</fullName>
    </recommendedName>
</protein>
<keyword evidence="3 5" id="KW-1133">Transmembrane helix</keyword>
<dbReference type="GO" id="GO:0004930">
    <property type="term" value="F:G protein-coupled receptor activity"/>
    <property type="evidence" value="ECO:0007669"/>
    <property type="project" value="InterPro"/>
</dbReference>
<dbReference type="Pfam" id="PF10320">
    <property type="entry name" value="7TM_GPCR_Srsx"/>
    <property type="match status" value="1"/>
</dbReference>